<evidence type="ECO:0000256" key="3">
    <source>
        <dbReference type="ARBA" id="ARBA00022516"/>
    </source>
</evidence>
<evidence type="ECO:0000256" key="8">
    <source>
        <dbReference type="ARBA" id="ARBA00023098"/>
    </source>
</evidence>
<evidence type="ECO:0000256" key="9">
    <source>
        <dbReference type="ARBA" id="ARBA00023136"/>
    </source>
</evidence>
<dbReference type="AlphaFoldDB" id="G5BGC6"/>
<keyword evidence="8" id="KW-0443">Lipid metabolism</keyword>
<dbReference type="InParanoid" id="G5BGC6"/>
<evidence type="ECO:0000256" key="7">
    <source>
        <dbReference type="ARBA" id="ARBA00022989"/>
    </source>
</evidence>
<dbReference type="Proteomes" id="UP000006813">
    <property type="component" value="Unassembled WGS sequence"/>
</dbReference>
<dbReference type="Pfam" id="PF03982">
    <property type="entry name" value="DAGAT"/>
    <property type="match status" value="1"/>
</dbReference>
<evidence type="ECO:0000313" key="13">
    <source>
        <dbReference type="Proteomes" id="UP000006813"/>
    </source>
</evidence>
<evidence type="ECO:0000313" key="12">
    <source>
        <dbReference type="EMBL" id="EHB08337.1"/>
    </source>
</evidence>
<dbReference type="STRING" id="10181.G5BGC6"/>
<keyword evidence="5 11" id="KW-0812">Transmembrane</keyword>
<evidence type="ECO:0000256" key="2">
    <source>
        <dbReference type="ARBA" id="ARBA00005420"/>
    </source>
</evidence>
<reference evidence="12 13" key="1">
    <citation type="journal article" date="2011" name="Nature">
        <title>Genome sequencing reveals insights into physiology and longevity of the naked mole rat.</title>
        <authorList>
            <person name="Kim E.B."/>
            <person name="Fang X."/>
            <person name="Fushan A.A."/>
            <person name="Huang Z."/>
            <person name="Lobanov A.V."/>
            <person name="Han L."/>
            <person name="Marino S.M."/>
            <person name="Sun X."/>
            <person name="Turanov A.A."/>
            <person name="Yang P."/>
            <person name="Yim S.H."/>
            <person name="Zhao X."/>
            <person name="Kasaikina M.V."/>
            <person name="Stoletzki N."/>
            <person name="Peng C."/>
            <person name="Polak P."/>
            <person name="Xiong Z."/>
            <person name="Kiezun A."/>
            <person name="Zhu Y."/>
            <person name="Chen Y."/>
            <person name="Kryukov G.V."/>
            <person name="Zhang Q."/>
            <person name="Peshkin L."/>
            <person name="Yang L."/>
            <person name="Bronson R.T."/>
            <person name="Buffenstein R."/>
            <person name="Wang B."/>
            <person name="Han C."/>
            <person name="Li Q."/>
            <person name="Chen L."/>
            <person name="Zhao W."/>
            <person name="Sunyaev S.R."/>
            <person name="Park T.J."/>
            <person name="Zhang G."/>
            <person name="Wang J."/>
            <person name="Gladyshev V.N."/>
        </authorList>
    </citation>
    <scope>NUCLEOTIDE SEQUENCE [LARGE SCALE GENOMIC DNA]</scope>
</reference>
<dbReference type="PANTHER" id="PTHR12317:SF16">
    <property type="entry name" value="ACYL-COA WAX ALCOHOL ACYLTRANSFERASE 1"/>
    <property type="match status" value="1"/>
</dbReference>
<dbReference type="GO" id="GO:0006629">
    <property type="term" value="P:lipid metabolic process"/>
    <property type="evidence" value="ECO:0007669"/>
    <property type="project" value="UniProtKB-KW"/>
</dbReference>
<proteinExistence type="inferred from homology"/>
<evidence type="ECO:0000256" key="5">
    <source>
        <dbReference type="ARBA" id="ARBA00022692"/>
    </source>
</evidence>
<evidence type="ECO:0000256" key="11">
    <source>
        <dbReference type="SAM" id="Phobius"/>
    </source>
</evidence>
<sequence>MVKFCWKYKFDLTAFLISLDLAAIVGLSAVYTLDYQHSNLLCLVVPGLEDPTARAHLVPTFTFGETEVFDQELFQKGSRMYKFQNFFCRIFGFYFCVFYGQGFHQGSVGLFPYSRPIDTVVGEPLPLPQIEKPSHEMVDKYHALYVDALSKLFDKHKTQYGCSDSQKLLFL</sequence>
<accession>G5BGC6</accession>
<dbReference type="PANTHER" id="PTHR12317">
    <property type="entry name" value="DIACYLGLYCEROL O-ACYLTRANSFERASE"/>
    <property type="match status" value="1"/>
</dbReference>
<evidence type="ECO:0000256" key="4">
    <source>
        <dbReference type="ARBA" id="ARBA00022679"/>
    </source>
</evidence>
<dbReference type="InterPro" id="IPR007130">
    <property type="entry name" value="DAGAT"/>
</dbReference>
<evidence type="ECO:0000256" key="1">
    <source>
        <dbReference type="ARBA" id="ARBA00004477"/>
    </source>
</evidence>
<keyword evidence="10 12" id="KW-0012">Acyltransferase</keyword>
<keyword evidence="7 11" id="KW-1133">Transmembrane helix</keyword>
<protein>
    <submittedName>
        <fullName evidence="12">Acyl-CoA wax alcohol acyltransferase 1</fullName>
    </submittedName>
</protein>
<keyword evidence="9 11" id="KW-0472">Membrane</keyword>
<keyword evidence="4 12" id="KW-0808">Transferase</keyword>
<keyword evidence="6" id="KW-0256">Endoplasmic reticulum</keyword>
<name>G5BGC6_HETGA</name>
<gene>
    <name evidence="12" type="ORF">GW7_16763</name>
</gene>
<dbReference type="EMBL" id="JH170119">
    <property type="protein sequence ID" value="EHB08337.1"/>
    <property type="molecule type" value="Genomic_DNA"/>
</dbReference>
<evidence type="ECO:0000256" key="10">
    <source>
        <dbReference type="ARBA" id="ARBA00023315"/>
    </source>
</evidence>
<dbReference type="GO" id="GO:0047196">
    <property type="term" value="F:long-chain-alcohol O-fatty-acyltransferase activity"/>
    <property type="evidence" value="ECO:0007669"/>
    <property type="project" value="TreeGrafter"/>
</dbReference>
<comment type="similarity">
    <text evidence="2">Belongs to the diacylglycerol acyltransferase family.</text>
</comment>
<keyword evidence="3" id="KW-0444">Lipid biosynthesis</keyword>
<evidence type="ECO:0000256" key="6">
    <source>
        <dbReference type="ARBA" id="ARBA00022824"/>
    </source>
</evidence>
<dbReference type="GO" id="GO:0005789">
    <property type="term" value="C:endoplasmic reticulum membrane"/>
    <property type="evidence" value="ECO:0007669"/>
    <property type="project" value="UniProtKB-SubCell"/>
</dbReference>
<comment type="subcellular location">
    <subcellularLocation>
        <location evidence="1">Endoplasmic reticulum membrane</location>
        <topology evidence="1">Multi-pass membrane protein</topology>
    </subcellularLocation>
</comment>
<feature type="transmembrane region" description="Helical" evidence="11">
    <location>
        <begin position="12"/>
        <end position="33"/>
    </location>
</feature>
<organism evidence="12 13">
    <name type="scientific">Heterocephalus glaber</name>
    <name type="common">Naked mole rat</name>
    <dbReference type="NCBI Taxonomy" id="10181"/>
    <lineage>
        <taxon>Eukaryota</taxon>
        <taxon>Metazoa</taxon>
        <taxon>Chordata</taxon>
        <taxon>Craniata</taxon>
        <taxon>Vertebrata</taxon>
        <taxon>Euteleostomi</taxon>
        <taxon>Mammalia</taxon>
        <taxon>Eutheria</taxon>
        <taxon>Euarchontoglires</taxon>
        <taxon>Glires</taxon>
        <taxon>Rodentia</taxon>
        <taxon>Hystricomorpha</taxon>
        <taxon>Bathyergidae</taxon>
        <taxon>Heterocephalus</taxon>
    </lineage>
</organism>